<proteinExistence type="predicted"/>
<sequence length="242" mass="24408">MSGRSGGALAALTLVATTVVLLAACATPSADSEETALGDRTAPSTSSTQTVPDLIGQDAAAVDKLAAQAGVVPMISYDPGATGQLGTVVRVDPPPGTAVALGDTIEVAVAGKPGGTLDELVAADRRNFVGLTADPDGTFVIGVIAGPAGTAALRRLEPALAGRKHRVVRCTTTWAELSRLAVEIGQRADLRASKAYAVTVEPAECAVLVEGDITDAVMTALRAAYADRVVVKQGPARRAIGS</sequence>
<name>A0A1H3MI47_9ACTN</name>
<dbReference type="Pfam" id="PF03793">
    <property type="entry name" value="PASTA"/>
    <property type="match status" value="1"/>
</dbReference>
<dbReference type="PROSITE" id="PS51257">
    <property type="entry name" value="PROKAR_LIPOPROTEIN"/>
    <property type="match status" value="1"/>
</dbReference>
<dbReference type="OrthoDB" id="3371267at2"/>
<feature type="domain" description="PASTA" evidence="2">
    <location>
        <begin position="45"/>
        <end position="111"/>
    </location>
</feature>
<evidence type="ECO:0000313" key="4">
    <source>
        <dbReference type="Proteomes" id="UP000199632"/>
    </source>
</evidence>
<dbReference type="EMBL" id="FNQB01000001">
    <property type="protein sequence ID" value="SDY76387.1"/>
    <property type="molecule type" value="Genomic_DNA"/>
</dbReference>
<accession>A0A1H3MI47</accession>
<feature type="chain" id="PRO_5039452398" evidence="1">
    <location>
        <begin position="24"/>
        <end position="242"/>
    </location>
</feature>
<dbReference type="CDD" id="cd06577">
    <property type="entry name" value="PASTA_pknB"/>
    <property type="match status" value="1"/>
</dbReference>
<dbReference type="AlphaFoldDB" id="A0A1H3MI47"/>
<gene>
    <name evidence="3" type="ORF">SAMN05421684_1425</name>
</gene>
<keyword evidence="4" id="KW-1185">Reference proteome</keyword>
<reference evidence="4" key="1">
    <citation type="submission" date="2016-10" db="EMBL/GenBank/DDBJ databases">
        <authorList>
            <person name="Varghese N."/>
            <person name="Submissions S."/>
        </authorList>
    </citation>
    <scope>NUCLEOTIDE SEQUENCE [LARGE SCALE GENOMIC DNA]</scope>
    <source>
        <strain evidence="4">DSM 44718</strain>
    </source>
</reference>
<evidence type="ECO:0000256" key="1">
    <source>
        <dbReference type="SAM" id="SignalP"/>
    </source>
</evidence>
<dbReference type="RefSeq" id="WP_090788538.1">
    <property type="nucleotide sequence ID" value="NZ_BOND01000017.1"/>
</dbReference>
<feature type="signal peptide" evidence="1">
    <location>
        <begin position="1"/>
        <end position="23"/>
    </location>
</feature>
<protein>
    <submittedName>
        <fullName evidence="3">PASTA domain-containing protein</fullName>
    </submittedName>
</protein>
<keyword evidence="1" id="KW-0732">Signal</keyword>
<evidence type="ECO:0000259" key="2">
    <source>
        <dbReference type="PROSITE" id="PS51178"/>
    </source>
</evidence>
<dbReference type="Gene3D" id="3.30.10.20">
    <property type="match status" value="1"/>
</dbReference>
<dbReference type="InterPro" id="IPR005543">
    <property type="entry name" value="PASTA_dom"/>
</dbReference>
<dbReference type="Proteomes" id="UP000199632">
    <property type="component" value="Unassembled WGS sequence"/>
</dbReference>
<organism evidence="3 4">
    <name type="scientific">Asanoa ishikariensis</name>
    <dbReference type="NCBI Taxonomy" id="137265"/>
    <lineage>
        <taxon>Bacteria</taxon>
        <taxon>Bacillati</taxon>
        <taxon>Actinomycetota</taxon>
        <taxon>Actinomycetes</taxon>
        <taxon>Micromonosporales</taxon>
        <taxon>Micromonosporaceae</taxon>
        <taxon>Asanoa</taxon>
    </lineage>
</organism>
<dbReference type="SMART" id="SM00740">
    <property type="entry name" value="PASTA"/>
    <property type="match status" value="1"/>
</dbReference>
<evidence type="ECO:0000313" key="3">
    <source>
        <dbReference type="EMBL" id="SDY76387.1"/>
    </source>
</evidence>
<dbReference type="PROSITE" id="PS51178">
    <property type="entry name" value="PASTA"/>
    <property type="match status" value="1"/>
</dbReference>